<protein>
    <recommendedName>
        <fullName evidence="3">Preprotein translocase subunit SecB</fullName>
    </recommendedName>
</protein>
<reference evidence="1" key="1">
    <citation type="journal article" date="2021" name="Nat. Microbiol.">
        <title>Cocultivation of an ultrasmall environmental parasitic bacterium with lytic ability against bacteria associated with wastewater foams.</title>
        <authorList>
            <person name="Batinovic S."/>
            <person name="Rose J.J.A."/>
            <person name="Ratcliffe J."/>
            <person name="Seviour R.J."/>
            <person name="Petrovski S."/>
        </authorList>
    </citation>
    <scope>NUCLEOTIDE SEQUENCE</scope>
    <source>
        <strain evidence="1">CON9</strain>
    </source>
</reference>
<evidence type="ECO:0000313" key="2">
    <source>
        <dbReference type="Proteomes" id="UP001059836"/>
    </source>
</evidence>
<accession>A0ABX6IMP9</accession>
<dbReference type="InterPro" id="IPR035958">
    <property type="entry name" value="SecB-like_sf"/>
</dbReference>
<name>A0ABX6IMP9_9ACTN</name>
<proteinExistence type="predicted"/>
<sequence length="163" mass="17737">MITISGDTDEPSPEAVNLIIAATSPAQIRVDEVEAGPVRTSAFTSSGYSLGRGIPQYALAGNDDHLLVRIEHTLTIGDDDSTAQTTIRVVHLATFECTDDLETTAPAIAEWFETAVYFIIYPYVRQFFTALTADMGIPPVVLDYLRQPQRDDSGSTDASTNHE</sequence>
<dbReference type="Proteomes" id="UP001059836">
    <property type="component" value="Chromosome"/>
</dbReference>
<keyword evidence="2" id="KW-1185">Reference proteome</keyword>
<dbReference type="SUPFAM" id="SSF54611">
    <property type="entry name" value="SecB-like"/>
    <property type="match status" value="1"/>
</dbReference>
<evidence type="ECO:0000313" key="1">
    <source>
        <dbReference type="EMBL" id="QHN36976.1"/>
    </source>
</evidence>
<dbReference type="EMBL" id="CP045809">
    <property type="protein sequence ID" value="QHN36976.1"/>
    <property type="molecule type" value="Genomic_DNA"/>
</dbReference>
<dbReference type="RefSeq" id="WP_213245244.1">
    <property type="nucleotide sequence ID" value="NZ_CP045806.1"/>
</dbReference>
<evidence type="ECO:0008006" key="3">
    <source>
        <dbReference type="Google" id="ProtNLM"/>
    </source>
</evidence>
<gene>
    <name evidence="1" type="ORF">GII31_20830</name>
</gene>
<organism evidence="1 2">
    <name type="scientific">Gordonia pseudamarae</name>
    <dbReference type="NCBI Taxonomy" id="2831662"/>
    <lineage>
        <taxon>Bacteria</taxon>
        <taxon>Bacillati</taxon>
        <taxon>Actinomycetota</taxon>
        <taxon>Actinomycetes</taxon>
        <taxon>Mycobacteriales</taxon>
        <taxon>Gordoniaceae</taxon>
        <taxon>Gordonia</taxon>
    </lineage>
</organism>
<dbReference type="Gene3D" id="3.10.420.10">
    <property type="entry name" value="SecB-like"/>
    <property type="match status" value="1"/>
</dbReference>